<organism evidence="1 2">
    <name type="scientific">Aspergillus sclerotialis</name>
    <dbReference type="NCBI Taxonomy" id="2070753"/>
    <lineage>
        <taxon>Eukaryota</taxon>
        <taxon>Fungi</taxon>
        <taxon>Dikarya</taxon>
        <taxon>Ascomycota</taxon>
        <taxon>Pezizomycotina</taxon>
        <taxon>Eurotiomycetes</taxon>
        <taxon>Eurotiomycetidae</taxon>
        <taxon>Eurotiales</taxon>
        <taxon>Aspergillaceae</taxon>
        <taxon>Aspergillus</taxon>
        <taxon>Aspergillus subgen. Polypaecilum</taxon>
    </lineage>
</organism>
<proteinExistence type="predicted"/>
<gene>
    <name evidence="1" type="ORF">PHISCL_03272</name>
</gene>
<comment type="caution">
    <text evidence="1">The sequence shown here is derived from an EMBL/GenBank/DDBJ whole genome shotgun (WGS) entry which is preliminary data.</text>
</comment>
<protein>
    <submittedName>
        <fullName evidence="1">Uncharacterized protein</fullName>
    </submittedName>
</protein>
<dbReference type="Proteomes" id="UP000266188">
    <property type="component" value="Unassembled WGS sequence"/>
</dbReference>
<dbReference type="Gene3D" id="2.30.38.10">
    <property type="entry name" value="Luciferase, Domain 3"/>
    <property type="match status" value="1"/>
</dbReference>
<dbReference type="Gene3D" id="3.40.50.980">
    <property type="match status" value="1"/>
</dbReference>
<dbReference type="SUPFAM" id="SSF56801">
    <property type="entry name" value="Acetyl-CoA synthetase-like"/>
    <property type="match status" value="1"/>
</dbReference>
<dbReference type="EMBL" id="MVGC01000083">
    <property type="protein sequence ID" value="RJE24373.1"/>
    <property type="molecule type" value="Genomic_DNA"/>
</dbReference>
<sequence length="123" mass="13795">MPAVPAMIAVMVASPLVKPTSSSSVHLVWRVGRTLDKITQQKMVGVLSPDARIAQVYGMREVGRITSFTYSEGDASGSLGRQFEYRDQLTLCKCWYREAGLLINMKKSPETSSRESYLFEPFR</sequence>
<name>A0A3A2ZQ18_9EURO</name>
<accession>A0A3A2ZQ18</accession>
<keyword evidence="2" id="KW-1185">Reference proteome</keyword>
<reference evidence="2" key="1">
    <citation type="submission" date="2017-02" db="EMBL/GenBank/DDBJ databases">
        <authorList>
            <person name="Tafer H."/>
            <person name="Lopandic K."/>
        </authorList>
    </citation>
    <scope>NUCLEOTIDE SEQUENCE [LARGE SCALE GENOMIC DNA]</scope>
    <source>
        <strain evidence="2">CBS 366.77</strain>
    </source>
</reference>
<evidence type="ECO:0000313" key="1">
    <source>
        <dbReference type="EMBL" id="RJE24373.1"/>
    </source>
</evidence>
<evidence type="ECO:0000313" key="2">
    <source>
        <dbReference type="Proteomes" id="UP000266188"/>
    </source>
</evidence>
<dbReference type="AlphaFoldDB" id="A0A3A2ZQ18"/>